<sequence length="422" mass="46734">MRAFSSGRINTILGRMEDHTANLKTSAEKEQSNIYNILTQNTSKYTGTQELQEEIDYLKEQLELVQKSAPKEAAPQERALREELIAQEAAFKAYREQSSQKIREQQRELLELKGQIRVICRVKPFLSKEEVVLRDRSIGLPGRGLTFGFTNVLAPAATQKETFAEINDLIQAVVMGYRVSLLAYGPTGSGKTYTMEGSSTSEGIVQRSLKLLEREVKHLLGQKWECTTKISIQELYNDKLVGLAPEEWMEVSLGAIEGLFAKASAERRTGGTECNQRSSRSHLILRVGLELTRNATHHESISGALCIVDLAGSERLGHSLAQGLRMKEAVEINKSLTALGDVVVAISSQAQHIPYRNSKLTQILKDTLGPGAKTAFIINVDLQDSYLNEAVVALRFAKRLQECSLGRSVIASTQTSGRLGRM</sequence>
<dbReference type="OrthoDB" id="3176171at2759"/>
<feature type="binding site" evidence="1">
    <location>
        <begin position="185"/>
        <end position="192"/>
    </location>
    <ligand>
        <name>ATP</name>
        <dbReference type="ChEBI" id="CHEBI:30616"/>
    </ligand>
</feature>
<dbReference type="STRING" id="1805483.A0A177EFM6"/>
<evidence type="ECO:0000259" key="2">
    <source>
        <dbReference type="PROSITE" id="PS50067"/>
    </source>
</evidence>
<accession>A0A177EFM6</accession>
<gene>
    <name evidence="3" type="ORF">NEDG_02159</name>
</gene>
<keyword evidence="1" id="KW-0505">Motor protein</keyword>
<evidence type="ECO:0000256" key="1">
    <source>
        <dbReference type="PROSITE-ProRule" id="PRU00283"/>
    </source>
</evidence>
<name>A0A177EFM6_9MICR</name>
<evidence type="ECO:0000313" key="4">
    <source>
        <dbReference type="Proteomes" id="UP000185944"/>
    </source>
</evidence>
<dbReference type="Pfam" id="PF00225">
    <property type="entry name" value="Kinesin"/>
    <property type="match status" value="1"/>
</dbReference>
<proteinExistence type="inferred from homology"/>
<dbReference type="InterPro" id="IPR031852">
    <property type="entry name" value="Vik1/Cik1_MT-bd"/>
</dbReference>
<dbReference type="GO" id="GO:0003777">
    <property type="term" value="F:microtubule motor activity"/>
    <property type="evidence" value="ECO:0007669"/>
    <property type="project" value="InterPro"/>
</dbReference>
<keyword evidence="4" id="KW-1185">Reference proteome</keyword>
<dbReference type="PANTHER" id="PTHR47972:SF28">
    <property type="entry name" value="KINESIN-LIKE PROTEIN KLP-3"/>
    <property type="match status" value="1"/>
</dbReference>
<dbReference type="VEuPathDB" id="MicrosporidiaDB:NEDG_02159"/>
<dbReference type="PRINTS" id="PR00380">
    <property type="entry name" value="KINESINHEAVY"/>
</dbReference>
<dbReference type="PROSITE" id="PS50067">
    <property type="entry name" value="KINESIN_MOTOR_2"/>
    <property type="match status" value="1"/>
</dbReference>
<dbReference type="Gene3D" id="3.40.850.10">
    <property type="entry name" value="Kinesin motor domain"/>
    <property type="match status" value="2"/>
</dbReference>
<dbReference type="Proteomes" id="UP000185944">
    <property type="component" value="Unassembled WGS sequence"/>
</dbReference>
<dbReference type="PANTHER" id="PTHR47972">
    <property type="entry name" value="KINESIN-LIKE PROTEIN KLP-3"/>
    <property type="match status" value="1"/>
</dbReference>
<dbReference type="GO" id="GO:0007018">
    <property type="term" value="P:microtubule-based movement"/>
    <property type="evidence" value="ECO:0007669"/>
    <property type="project" value="InterPro"/>
</dbReference>
<dbReference type="SMART" id="SM00129">
    <property type="entry name" value="KISc"/>
    <property type="match status" value="1"/>
</dbReference>
<dbReference type="GeneID" id="93648509"/>
<protein>
    <recommendedName>
        <fullName evidence="2">Kinesin motor domain-containing protein</fullName>
    </recommendedName>
</protein>
<dbReference type="GO" id="GO:0015630">
    <property type="term" value="C:microtubule cytoskeleton"/>
    <property type="evidence" value="ECO:0007669"/>
    <property type="project" value="TreeGrafter"/>
</dbReference>
<organism evidence="3 4">
    <name type="scientific">Nematocida displodere</name>
    <dbReference type="NCBI Taxonomy" id="1805483"/>
    <lineage>
        <taxon>Eukaryota</taxon>
        <taxon>Fungi</taxon>
        <taxon>Fungi incertae sedis</taxon>
        <taxon>Microsporidia</taxon>
        <taxon>Nematocida</taxon>
    </lineage>
</organism>
<dbReference type="InterPro" id="IPR001752">
    <property type="entry name" value="Kinesin_motor_dom"/>
</dbReference>
<comment type="caution">
    <text evidence="3">The sequence shown here is derived from an EMBL/GenBank/DDBJ whole genome shotgun (WGS) entry which is preliminary data.</text>
</comment>
<comment type="similarity">
    <text evidence="1">Belongs to the TRAFAC class myosin-kinesin ATPase superfamily. Kinesin family.</text>
</comment>
<evidence type="ECO:0000313" key="3">
    <source>
        <dbReference type="EMBL" id="OAG30765.1"/>
    </source>
</evidence>
<dbReference type="InterPro" id="IPR027640">
    <property type="entry name" value="Kinesin-like_fam"/>
</dbReference>
<dbReference type="InterPro" id="IPR036961">
    <property type="entry name" value="Kinesin_motor_dom_sf"/>
</dbReference>
<reference evidence="3 4" key="1">
    <citation type="submission" date="2016-02" db="EMBL/GenBank/DDBJ databases">
        <title>Discovery of a natural microsporidian pathogen with a broad tissue tropism in Caenorhabditis elegans.</title>
        <authorList>
            <person name="Luallen R.J."/>
            <person name="Reinke A.W."/>
            <person name="Tong L."/>
            <person name="Botts M.R."/>
            <person name="Felix M.-A."/>
            <person name="Troemel E.R."/>
        </authorList>
    </citation>
    <scope>NUCLEOTIDE SEQUENCE [LARGE SCALE GENOMIC DNA]</scope>
    <source>
        <strain evidence="3 4">JUm2807</strain>
    </source>
</reference>
<dbReference type="AlphaFoldDB" id="A0A177EFM6"/>
<dbReference type="RefSeq" id="XP_067544770.1">
    <property type="nucleotide sequence ID" value="XM_067689577.1"/>
</dbReference>
<keyword evidence="1" id="KW-0067">ATP-binding</keyword>
<dbReference type="InterPro" id="IPR027417">
    <property type="entry name" value="P-loop_NTPase"/>
</dbReference>
<dbReference type="Pfam" id="PF16796">
    <property type="entry name" value="Microtub_bd"/>
    <property type="match status" value="1"/>
</dbReference>
<dbReference type="SUPFAM" id="SSF52540">
    <property type="entry name" value="P-loop containing nucleoside triphosphate hydrolases"/>
    <property type="match status" value="1"/>
</dbReference>
<dbReference type="EMBL" id="LTDL01000025">
    <property type="protein sequence ID" value="OAG30765.1"/>
    <property type="molecule type" value="Genomic_DNA"/>
</dbReference>
<dbReference type="GO" id="GO:0008017">
    <property type="term" value="F:microtubule binding"/>
    <property type="evidence" value="ECO:0007669"/>
    <property type="project" value="InterPro"/>
</dbReference>
<feature type="domain" description="Kinesin motor" evidence="2">
    <location>
        <begin position="115"/>
        <end position="403"/>
    </location>
</feature>
<dbReference type="GO" id="GO:0005524">
    <property type="term" value="F:ATP binding"/>
    <property type="evidence" value="ECO:0007669"/>
    <property type="project" value="UniProtKB-UniRule"/>
</dbReference>
<keyword evidence="1" id="KW-0547">Nucleotide-binding</keyword>